<dbReference type="EMBL" id="JARKHS020006094">
    <property type="protein sequence ID" value="KAK8782938.1"/>
    <property type="molecule type" value="Genomic_DNA"/>
</dbReference>
<name>A0AAQ4F8J7_AMBAM</name>
<dbReference type="InterPro" id="IPR045172">
    <property type="entry name" value="TBCB_Ubl"/>
</dbReference>
<dbReference type="Proteomes" id="UP001321473">
    <property type="component" value="Unassembled WGS sequence"/>
</dbReference>
<dbReference type="InterPro" id="IPR029071">
    <property type="entry name" value="Ubiquitin-like_domsf"/>
</dbReference>
<dbReference type="PROSITE" id="PS50245">
    <property type="entry name" value="CAP_GLY_2"/>
    <property type="match status" value="1"/>
</dbReference>
<feature type="transmembrane region" description="Helical" evidence="6">
    <location>
        <begin position="41"/>
        <end position="64"/>
    </location>
</feature>
<keyword evidence="2" id="KW-0963">Cytoplasm</keyword>
<dbReference type="Pfam" id="PF14560">
    <property type="entry name" value="Ubiquitin_2"/>
    <property type="match status" value="1"/>
</dbReference>
<evidence type="ECO:0000256" key="4">
    <source>
        <dbReference type="ARBA" id="ARBA00025779"/>
    </source>
</evidence>
<proteinExistence type="inferred from homology"/>
<evidence type="ECO:0000256" key="1">
    <source>
        <dbReference type="ARBA" id="ARBA00004496"/>
    </source>
</evidence>
<dbReference type="CDD" id="cd01789">
    <property type="entry name" value="Ubl_TBCB"/>
    <property type="match status" value="1"/>
</dbReference>
<dbReference type="GO" id="GO:0035371">
    <property type="term" value="C:microtubule plus-end"/>
    <property type="evidence" value="ECO:0007669"/>
    <property type="project" value="TreeGrafter"/>
</dbReference>
<evidence type="ECO:0000256" key="3">
    <source>
        <dbReference type="ARBA" id="ARBA00023186"/>
    </source>
</evidence>
<evidence type="ECO:0000256" key="6">
    <source>
        <dbReference type="SAM" id="Phobius"/>
    </source>
</evidence>
<gene>
    <name evidence="8" type="ORF">V5799_015715</name>
</gene>
<dbReference type="Gene3D" id="2.30.30.190">
    <property type="entry name" value="CAP Gly-rich-like domain"/>
    <property type="match status" value="1"/>
</dbReference>
<dbReference type="PROSITE" id="PS00845">
    <property type="entry name" value="CAP_GLY_1"/>
    <property type="match status" value="1"/>
</dbReference>
<protein>
    <recommendedName>
        <fullName evidence="7">CAP-Gly domain-containing protein</fullName>
    </recommendedName>
</protein>
<keyword evidence="3" id="KW-0143">Chaperone</keyword>
<comment type="caution">
    <text evidence="8">The sequence shown here is derived from an EMBL/GenBank/DDBJ whole genome shotgun (WGS) entry which is preliminary data.</text>
</comment>
<feature type="domain" description="CAP-Gly" evidence="7">
    <location>
        <begin position="295"/>
        <end position="337"/>
    </location>
</feature>
<dbReference type="GO" id="GO:0005938">
    <property type="term" value="C:cell cortex"/>
    <property type="evidence" value="ECO:0007669"/>
    <property type="project" value="TreeGrafter"/>
</dbReference>
<dbReference type="GO" id="GO:0007021">
    <property type="term" value="P:tubulin complex assembly"/>
    <property type="evidence" value="ECO:0007669"/>
    <property type="project" value="InterPro"/>
</dbReference>
<dbReference type="SUPFAM" id="SSF54236">
    <property type="entry name" value="Ubiquitin-like"/>
    <property type="match status" value="1"/>
</dbReference>
<dbReference type="Gene3D" id="3.10.20.90">
    <property type="entry name" value="Phosphatidylinositol 3-kinase Catalytic Subunit, Chain A, domain 1"/>
    <property type="match status" value="1"/>
</dbReference>
<reference evidence="8 9" key="1">
    <citation type="journal article" date="2023" name="Arcadia Sci">
        <title>De novo assembly of a long-read Amblyomma americanum tick genome.</title>
        <authorList>
            <person name="Chou S."/>
            <person name="Poskanzer K.E."/>
            <person name="Rollins M."/>
            <person name="Thuy-Boun P.S."/>
        </authorList>
    </citation>
    <scope>NUCLEOTIDE SEQUENCE [LARGE SCALE GENOMIC DNA]</scope>
    <source>
        <strain evidence="8">F_SG_1</strain>
        <tissue evidence="8">Salivary glands</tissue>
    </source>
</reference>
<comment type="similarity">
    <text evidence="4">Belongs to the TBCB family.</text>
</comment>
<evidence type="ECO:0000259" key="7">
    <source>
        <dbReference type="PROSITE" id="PS50245"/>
    </source>
</evidence>
<dbReference type="InterPro" id="IPR036859">
    <property type="entry name" value="CAP-Gly_dom_sf"/>
</dbReference>
<dbReference type="InterPro" id="IPR000626">
    <property type="entry name" value="Ubiquitin-like_dom"/>
</dbReference>
<keyword evidence="6" id="KW-1133">Transmembrane helix</keyword>
<sequence>MRMSTLCSLSSLDAANRTASSSDTVVSASIFIFIYLLSKDLGAFTCAIACLWFCFVLVFLGFWCSGPFPSDVNQIRSVGKGQGEVSGIHQRHSQSLLNSQAVQIHKLSTMCERGDAPPAFVRLVIMTEGSPLFSERKFPVANTIREIKQKLELITGASANSMQLELRDSEGASVIKPLTDNDDARIDAYPICDGLVLHVSDPQLNTDEFKDLSRVQKVELSEEAYNRRNDTARAFLQKHGLGRFNEDAQERARKLEEEKARKQKEILKVIHVGNRCEVVGIPGQPRRRGTVAYIGEVDFKPGVWVGVKYDLPLGKNDGSVAGKRYFECLPKYGGFVRPIDLTIGNFPPEGDCTDGGDDVDPDEEL</sequence>
<keyword evidence="6" id="KW-0472">Membrane</keyword>
<dbReference type="PANTHER" id="PTHR18916:SF85">
    <property type="entry name" value="TUBULIN-FOLDING COFACTOR B"/>
    <property type="match status" value="1"/>
</dbReference>
<dbReference type="SUPFAM" id="SSF74924">
    <property type="entry name" value="Cap-Gly domain"/>
    <property type="match status" value="1"/>
</dbReference>
<evidence type="ECO:0000256" key="2">
    <source>
        <dbReference type="ARBA" id="ARBA00022490"/>
    </source>
</evidence>
<dbReference type="PANTHER" id="PTHR18916">
    <property type="entry name" value="DYNACTIN 1-RELATED MICROTUBULE-BINDING"/>
    <property type="match status" value="1"/>
</dbReference>
<dbReference type="GO" id="GO:0005829">
    <property type="term" value="C:cytosol"/>
    <property type="evidence" value="ECO:0007669"/>
    <property type="project" value="UniProtKB-ARBA"/>
</dbReference>
<keyword evidence="6" id="KW-0812">Transmembrane</keyword>
<feature type="region of interest" description="Disordered" evidence="5">
    <location>
        <begin position="346"/>
        <end position="365"/>
    </location>
</feature>
<dbReference type="GO" id="GO:0005634">
    <property type="term" value="C:nucleus"/>
    <property type="evidence" value="ECO:0007669"/>
    <property type="project" value="TreeGrafter"/>
</dbReference>
<dbReference type="GO" id="GO:0031122">
    <property type="term" value="P:cytoplasmic microtubule organization"/>
    <property type="evidence" value="ECO:0007669"/>
    <property type="project" value="TreeGrafter"/>
</dbReference>
<feature type="compositionally biased region" description="Acidic residues" evidence="5">
    <location>
        <begin position="351"/>
        <end position="365"/>
    </location>
</feature>
<evidence type="ECO:0000313" key="8">
    <source>
        <dbReference type="EMBL" id="KAK8782938.1"/>
    </source>
</evidence>
<dbReference type="InterPro" id="IPR000938">
    <property type="entry name" value="CAP-Gly_domain"/>
</dbReference>
<dbReference type="AlphaFoldDB" id="A0AAQ4F8J7"/>
<dbReference type="SMART" id="SM01052">
    <property type="entry name" value="CAP_GLY"/>
    <property type="match status" value="1"/>
</dbReference>
<dbReference type="GO" id="GO:0007023">
    <property type="term" value="P:post-chaperonin tubulin folding pathway"/>
    <property type="evidence" value="ECO:0007669"/>
    <property type="project" value="InterPro"/>
</dbReference>
<dbReference type="Pfam" id="PF01302">
    <property type="entry name" value="CAP_GLY"/>
    <property type="match status" value="1"/>
</dbReference>
<comment type="subcellular location">
    <subcellularLocation>
        <location evidence="1">Cytoplasm</location>
    </subcellularLocation>
</comment>
<evidence type="ECO:0000256" key="5">
    <source>
        <dbReference type="SAM" id="MobiDB-lite"/>
    </source>
</evidence>
<evidence type="ECO:0000313" key="9">
    <source>
        <dbReference type="Proteomes" id="UP001321473"/>
    </source>
</evidence>
<keyword evidence="9" id="KW-1185">Reference proteome</keyword>
<accession>A0AAQ4F8J7</accession>
<dbReference type="GO" id="GO:0043014">
    <property type="term" value="F:alpha-tubulin binding"/>
    <property type="evidence" value="ECO:0007669"/>
    <property type="project" value="InterPro"/>
</dbReference>
<dbReference type="FunFam" id="2.30.30.190:FF:000013">
    <property type="entry name" value="Tubulin-folding cofactor B"/>
    <property type="match status" value="1"/>
</dbReference>
<organism evidence="8 9">
    <name type="scientific">Amblyomma americanum</name>
    <name type="common">Lone star tick</name>
    <dbReference type="NCBI Taxonomy" id="6943"/>
    <lineage>
        <taxon>Eukaryota</taxon>
        <taxon>Metazoa</taxon>
        <taxon>Ecdysozoa</taxon>
        <taxon>Arthropoda</taxon>
        <taxon>Chelicerata</taxon>
        <taxon>Arachnida</taxon>
        <taxon>Acari</taxon>
        <taxon>Parasitiformes</taxon>
        <taxon>Ixodida</taxon>
        <taxon>Ixodoidea</taxon>
        <taxon>Ixodidae</taxon>
        <taxon>Amblyomminae</taxon>
        <taxon>Amblyomma</taxon>
    </lineage>
</organism>
<dbReference type="GO" id="GO:0051010">
    <property type="term" value="F:microtubule plus-end binding"/>
    <property type="evidence" value="ECO:0007669"/>
    <property type="project" value="TreeGrafter"/>
</dbReference>